<dbReference type="Proteomes" id="UP000199481">
    <property type="component" value="Unassembled WGS sequence"/>
</dbReference>
<comment type="similarity">
    <text evidence="1">Belongs to the DnaX/STICHEL family.</text>
</comment>
<protein>
    <recommendedName>
        <fullName evidence="2">DNA-directed DNA polymerase</fullName>
        <ecNumber evidence="2">2.7.7.7</ecNumber>
    </recommendedName>
</protein>
<dbReference type="SUPFAM" id="SSF52540">
    <property type="entry name" value="P-loop containing nucleoside triphosphate hydrolases"/>
    <property type="match status" value="1"/>
</dbReference>
<keyword evidence="10" id="KW-0239">DNA-directed DNA polymerase</keyword>
<sequence>MSYQALYRVWRPQRFQDIAGQKAITQTLRNALAQEKTSHAYLFTGPRGTGKTSAAKIFAKAINCPNLKDGEPCNECDMCQSITQGQLNDVIEIDAASNNGVEEIRDIRDKAKYAPTSAEYKVYIIDEVHMLTTGAFNALLKTLEEPPKNVIFILATTEPHKIPLTIISRTQRFDFKRISVRDSCERMAYILGQEKIDYQEEALTVIARAAEGGMRDALSILDQAISYGDDSVTVENAMSVTGSLTQELVLDYFDSIIQHNTEKGLSLLQSILAEGKDASRFVEDLILFSRDLLVYQQAPQMTDLLEGANVDEGFKSLSQTITAQQLYKVIELLNDTQQEIRFTNHAEVYLEVATVKLTQLTDIQVSNNVSVEKTNGNELGQDEQQKMIDMEKELSQMRKQLKELAKNGNTPQPAKKAPKATAKPGNNQFKTNTTIIYKVLSEATKGNLAQLIDIWPDLLNMLSVTQRAIMKASTPVAASPNGLIVSFEYDILCQKATNDNELLEAVREDLRRLVGYSPQMICVPSEQWPVIREQFLKQNKELLKNRPAEKVDSSATKKSNQTASDFEQENLNSLESALPEPDEEETIVTEAMQLFGEEIVEVKND</sequence>
<evidence type="ECO:0000256" key="9">
    <source>
        <dbReference type="ARBA" id="ARBA00022840"/>
    </source>
</evidence>
<keyword evidence="15" id="KW-1185">Reference proteome</keyword>
<dbReference type="InterPro" id="IPR001270">
    <property type="entry name" value="ClpA/B"/>
</dbReference>
<feature type="region of interest" description="Disordered" evidence="12">
    <location>
        <begin position="405"/>
        <end position="427"/>
    </location>
</feature>
<dbReference type="Pfam" id="PF12169">
    <property type="entry name" value="DNA_pol3_gamma3"/>
    <property type="match status" value="1"/>
</dbReference>
<evidence type="ECO:0000256" key="12">
    <source>
        <dbReference type="SAM" id="MobiDB-lite"/>
    </source>
</evidence>
<dbReference type="NCBIfam" id="NF004046">
    <property type="entry name" value="PRK05563.1"/>
    <property type="match status" value="1"/>
</dbReference>
<evidence type="ECO:0000256" key="10">
    <source>
        <dbReference type="ARBA" id="ARBA00022932"/>
    </source>
</evidence>
<evidence type="ECO:0000256" key="3">
    <source>
        <dbReference type="ARBA" id="ARBA00022679"/>
    </source>
</evidence>
<keyword evidence="9" id="KW-0067">ATP-binding</keyword>
<dbReference type="SMART" id="SM00382">
    <property type="entry name" value="AAA"/>
    <property type="match status" value="1"/>
</dbReference>
<name>A0A1H1AFP9_9LACT</name>
<evidence type="ECO:0000256" key="8">
    <source>
        <dbReference type="ARBA" id="ARBA00022833"/>
    </source>
</evidence>
<dbReference type="InterPro" id="IPR003593">
    <property type="entry name" value="AAA+_ATPase"/>
</dbReference>
<dbReference type="InterPro" id="IPR008921">
    <property type="entry name" value="DNA_pol3_clamp-load_cplx_C"/>
</dbReference>
<organism evidence="14 15">
    <name type="scientific">Carnobacterium viridans</name>
    <dbReference type="NCBI Taxonomy" id="174587"/>
    <lineage>
        <taxon>Bacteria</taxon>
        <taxon>Bacillati</taxon>
        <taxon>Bacillota</taxon>
        <taxon>Bacilli</taxon>
        <taxon>Lactobacillales</taxon>
        <taxon>Carnobacteriaceae</taxon>
        <taxon>Carnobacterium</taxon>
    </lineage>
</organism>
<dbReference type="CDD" id="cd18137">
    <property type="entry name" value="HLD_clamp_pol_III_gamma_tau"/>
    <property type="match status" value="1"/>
</dbReference>
<dbReference type="FunFam" id="3.40.50.300:FF:000014">
    <property type="entry name" value="DNA polymerase III subunit gamma/tau"/>
    <property type="match status" value="1"/>
</dbReference>
<feature type="compositionally biased region" description="Polar residues" evidence="12">
    <location>
        <begin position="553"/>
        <end position="575"/>
    </location>
</feature>
<evidence type="ECO:0000313" key="14">
    <source>
        <dbReference type="EMBL" id="SDQ38391.1"/>
    </source>
</evidence>
<evidence type="ECO:0000256" key="11">
    <source>
        <dbReference type="ARBA" id="ARBA00049244"/>
    </source>
</evidence>
<keyword evidence="4" id="KW-0548">Nucleotidyltransferase</keyword>
<dbReference type="PANTHER" id="PTHR11669">
    <property type="entry name" value="REPLICATION FACTOR C / DNA POLYMERASE III GAMMA-TAU SUBUNIT"/>
    <property type="match status" value="1"/>
</dbReference>
<dbReference type="InterPro" id="IPR027417">
    <property type="entry name" value="P-loop_NTPase"/>
</dbReference>
<dbReference type="Gene3D" id="1.20.272.10">
    <property type="match status" value="1"/>
</dbReference>
<keyword evidence="6" id="KW-0479">Metal-binding</keyword>
<evidence type="ECO:0000259" key="13">
    <source>
        <dbReference type="SMART" id="SM00382"/>
    </source>
</evidence>
<evidence type="ECO:0000256" key="1">
    <source>
        <dbReference type="ARBA" id="ARBA00006360"/>
    </source>
</evidence>
<evidence type="ECO:0000256" key="4">
    <source>
        <dbReference type="ARBA" id="ARBA00022695"/>
    </source>
</evidence>
<dbReference type="InterPro" id="IPR050238">
    <property type="entry name" value="DNA_Rep/Repair_Clamp_Loader"/>
</dbReference>
<dbReference type="GO" id="GO:0006261">
    <property type="term" value="P:DNA-templated DNA replication"/>
    <property type="evidence" value="ECO:0007669"/>
    <property type="project" value="TreeGrafter"/>
</dbReference>
<dbReference type="PRINTS" id="PR00300">
    <property type="entry name" value="CLPPROTEASEA"/>
</dbReference>
<evidence type="ECO:0000256" key="2">
    <source>
        <dbReference type="ARBA" id="ARBA00012417"/>
    </source>
</evidence>
<dbReference type="FunFam" id="1.10.8.60:FF:000013">
    <property type="entry name" value="DNA polymerase III subunit gamma/tau"/>
    <property type="match status" value="1"/>
</dbReference>
<comment type="catalytic activity">
    <reaction evidence="11">
        <text>DNA(n) + a 2'-deoxyribonucleoside 5'-triphosphate = DNA(n+1) + diphosphate</text>
        <dbReference type="Rhea" id="RHEA:22508"/>
        <dbReference type="Rhea" id="RHEA-COMP:17339"/>
        <dbReference type="Rhea" id="RHEA-COMP:17340"/>
        <dbReference type="ChEBI" id="CHEBI:33019"/>
        <dbReference type="ChEBI" id="CHEBI:61560"/>
        <dbReference type="ChEBI" id="CHEBI:173112"/>
        <dbReference type="EC" id="2.7.7.7"/>
    </reaction>
</comment>
<evidence type="ECO:0000256" key="5">
    <source>
        <dbReference type="ARBA" id="ARBA00022705"/>
    </source>
</evidence>
<evidence type="ECO:0000256" key="6">
    <source>
        <dbReference type="ARBA" id="ARBA00022723"/>
    </source>
</evidence>
<dbReference type="SUPFAM" id="SSF48019">
    <property type="entry name" value="post-AAA+ oligomerization domain-like"/>
    <property type="match status" value="1"/>
</dbReference>
<dbReference type="EC" id="2.7.7.7" evidence="2"/>
<dbReference type="GO" id="GO:0009360">
    <property type="term" value="C:DNA polymerase III complex"/>
    <property type="evidence" value="ECO:0007669"/>
    <property type="project" value="InterPro"/>
</dbReference>
<keyword evidence="3" id="KW-0808">Transferase</keyword>
<proteinExistence type="inferred from homology"/>
<dbReference type="InterPro" id="IPR012763">
    <property type="entry name" value="DNA_pol_III_sug/sutau_N"/>
</dbReference>
<dbReference type="PANTHER" id="PTHR11669:SF0">
    <property type="entry name" value="PROTEIN STICHEL-LIKE 2"/>
    <property type="match status" value="1"/>
</dbReference>
<dbReference type="EMBL" id="FNJW01000008">
    <property type="protein sequence ID" value="SDQ38391.1"/>
    <property type="molecule type" value="Genomic_DNA"/>
</dbReference>
<feature type="domain" description="AAA+ ATPase" evidence="13">
    <location>
        <begin position="37"/>
        <end position="179"/>
    </location>
</feature>
<dbReference type="Gene3D" id="1.10.8.60">
    <property type="match status" value="1"/>
</dbReference>
<gene>
    <name evidence="14" type="ORF">SAMN04487752_2064</name>
</gene>
<dbReference type="OrthoDB" id="9810148at2"/>
<dbReference type="Pfam" id="PF22608">
    <property type="entry name" value="DNAX_ATPase_lid"/>
    <property type="match status" value="1"/>
</dbReference>
<evidence type="ECO:0000256" key="7">
    <source>
        <dbReference type="ARBA" id="ARBA00022741"/>
    </source>
</evidence>
<dbReference type="GO" id="GO:0003677">
    <property type="term" value="F:DNA binding"/>
    <property type="evidence" value="ECO:0007669"/>
    <property type="project" value="InterPro"/>
</dbReference>
<dbReference type="InterPro" id="IPR045085">
    <property type="entry name" value="HLD_clamp_pol_III_gamma_tau"/>
</dbReference>
<dbReference type="RefSeq" id="WP_089977698.1">
    <property type="nucleotide sequence ID" value="NZ_CP084916.1"/>
</dbReference>
<reference evidence="15" key="1">
    <citation type="submission" date="2016-10" db="EMBL/GenBank/DDBJ databases">
        <authorList>
            <person name="Varghese N."/>
            <person name="Submissions S."/>
        </authorList>
    </citation>
    <scope>NUCLEOTIDE SEQUENCE [LARGE SCALE GENOMIC DNA]</scope>
    <source>
        <strain evidence="15">MPL-11</strain>
    </source>
</reference>
<dbReference type="GO" id="GO:0003887">
    <property type="term" value="F:DNA-directed DNA polymerase activity"/>
    <property type="evidence" value="ECO:0007669"/>
    <property type="project" value="UniProtKB-KW"/>
</dbReference>
<keyword evidence="5" id="KW-0235">DNA replication</keyword>
<feature type="compositionally biased region" description="Low complexity" evidence="12">
    <location>
        <begin position="410"/>
        <end position="424"/>
    </location>
</feature>
<dbReference type="CDD" id="cd00009">
    <property type="entry name" value="AAA"/>
    <property type="match status" value="1"/>
</dbReference>
<evidence type="ECO:0000313" key="15">
    <source>
        <dbReference type="Proteomes" id="UP000199481"/>
    </source>
</evidence>
<dbReference type="AlphaFoldDB" id="A0A1H1AFP9"/>
<dbReference type="GO" id="GO:0046872">
    <property type="term" value="F:metal ion binding"/>
    <property type="evidence" value="ECO:0007669"/>
    <property type="project" value="UniProtKB-KW"/>
</dbReference>
<dbReference type="Gene3D" id="3.40.50.300">
    <property type="entry name" value="P-loop containing nucleotide triphosphate hydrolases"/>
    <property type="match status" value="1"/>
</dbReference>
<dbReference type="InterPro" id="IPR022754">
    <property type="entry name" value="DNA_pol_III_gamma-3"/>
</dbReference>
<keyword evidence="7" id="KW-0547">Nucleotide-binding</keyword>
<feature type="region of interest" description="Disordered" evidence="12">
    <location>
        <begin position="546"/>
        <end position="585"/>
    </location>
</feature>
<keyword evidence="8" id="KW-0862">Zinc</keyword>
<accession>A0A1H1AFP9</accession>
<dbReference type="GO" id="GO:0005524">
    <property type="term" value="F:ATP binding"/>
    <property type="evidence" value="ECO:0007669"/>
    <property type="project" value="UniProtKB-KW"/>
</dbReference>
<dbReference type="NCBIfam" id="TIGR02397">
    <property type="entry name" value="dnaX_nterm"/>
    <property type="match status" value="1"/>
</dbReference>
<dbReference type="Pfam" id="PF13177">
    <property type="entry name" value="DNA_pol3_delta2"/>
    <property type="match status" value="1"/>
</dbReference>